<keyword evidence="1" id="KW-1133">Transmembrane helix</keyword>
<keyword evidence="1" id="KW-0472">Membrane</keyword>
<keyword evidence="1" id="KW-0812">Transmembrane</keyword>
<feature type="transmembrane region" description="Helical" evidence="1">
    <location>
        <begin position="171"/>
        <end position="192"/>
    </location>
</feature>
<dbReference type="InterPro" id="IPR008964">
    <property type="entry name" value="Invasin/intimin_cell_adhesion"/>
</dbReference>
<evidence type="ECO:0000313" key="3">
    <source>
        <dbReference type="Proteomes" id="UP001560267"/>
    </source>
</evidence>
<evidence type="ECO:0008006" key="4">
    <source>
        <dbReference type="Google" id="ProtNLM"/>
    </source>
</evidence>
<evidence type="ECO:0000256" key="1">
    <source>
        <dbReference type="SAM" id="Phobius"/>
    </source>
</evidence>
<name>A0ABV3Y1F9_9ACTN</name>
<organism evidence="2 3">
    <name type="scientific">Ferrimicrobium acidiphilum</name>
    <dbReference type="NCBI Taxonomy" id="121039"/>
    <lineage>
        <taxon>Bacteria</taxon>
        <taxon>Bacillati</taxon>
        <taxon>Actinomycetota</taxon>
        <taxon>Acidimicrobiia</taxon>
        <taxon>Acidimicrobiales</taxon>
        <taxon>Acidimicrobiaceae</taxon>
        <taxon>Ferrimicrobium</taxon>
    </lineage>
</organism>
<dbReference type="SUPFAM" id="SSF49373">
    <property type="entry name" value="Invasin/intimin cell-adhesion fragments"/>
    <property type="match status" value="1"/>
</dbReference>
<dbReference type="RefSeq" id="WP_369084391.1">
    <property type="nucleotide sequence ID" value="NZ_JBFSHR010000014.1"/>
</dbReference>
<evidence type="ECO:0000313" key="2">
    <source>
        <dbReference type="EMBL" id="MEX6429345.1"/>
    </source>
</evidence>
<sequence>MRRSPKYTLGGVKSVWLKLLGVGLLTAFITVTFLSGQCSTAWASTPSNVTFSLRARSASPQSRAITLLARVIAPGDGSLGGLQVTFAIHIQEFQGEPLLTLGSRTTNAAGLATFTYRPTWQGRQRLVASVTDADGNSVAAPATTTFVAADPVVTKNLTIEAARPDGMIGRVVVGVLVIALVLVWISLTWVVVRTNVGLAQTQPNL</sequence>
<gene>
    <name evidence="2" type="ORF">AB6A68_05765</name>
</gene>
<dbReference type="EMBL" id="JBFSHR010000014">
    <property type="protein sequence ID" value="MEX6429345.1"/>
    <property type="molecule type" value="Genomic_DNA"/>
</dbReference>
<protein>
    <recommendedName>
        <fullName evidence="4">Big-1 domain-containing protein</fullName>
    </recommendedName>
</protein>
<comment type="caution">
    <text evidence="2">The sequence shown here is derived from an EMBL/GenBank/DDBJ whole genome shotgun (WGS) entry which is preliminary data.</text>
</comment>
<reference evidence="2 3" key="1">
    <citation type="submission" date="2024-07" db="EMBL/GenBank/DDBJ databases">
        <title>Draft Genome Sequence of Ferrimicrobium acidiphilum Strain YE2023, Isolated from a Pulp of Bioleach Reactor.</title>
        <authorList>
            <person name="Elkina Y.A."/>
            <person name="Bulaeva A.G."/>
            <person name="Beletsky A.V."/>
            <person name="Mardanov A.V."/>
        </authorList>
    </citation>
    <scope>NUCLEOTIDE SEQUENCE [LARGE SCALE GENOMIC DNA]</scope>
    <source>
        <strain evidence="2 3">YE2023</strain>
    </source>
</reference>
<accession>A0ABV3Y1F9</accession>
<dbReference type="Proteomes" id="UP001560267">
    <property type="component" value="Unassembled WGS sequence"/>
</dbReference>
<proteinExistence type="predicted"/>
<keyword evidence="3" id="KW-1185">Reference proteome</keyword>